<dbReference type="Proteomes" id="UP000028602">
    <property type="component" value="Unassembled WGS sequence"/>
</dbReference>
<accession>A0A085JHX3</accession>
<keyword evidence="1" id="KW-1133">Transmembrane helix</keyword>
<organism evidence="2 3">
    <name type="scientific">Tatumella ptyseos ATCC 33301</name>
    <dbReference type="NCBI Taxonomy" id="1005995"/>
    <lineage>
        <taxon>Bacteria</taxon>
        <taxon>Pseudomonadati</taxon>
        <taxon>Pseudomonadota</taxon>
        <taxon>Gammaproteobacteria</taxon>
        <taxon>Enterobacterales</taxon>
        <taxon>Erwiniaceae</taxon>
        <taxon>Tatumella</taxon>
    </lineage>
</organism>
<keyword evidence="3" id="KW-1185">Reference proteome</keyword>
<dbReference type="eggNOG" id="ENOG5032RZ4">
    <property type="taxonomic scope" value="Bacteria"/>
</dbReference>
<reference evidence="2 3" key="1">
    <citation type="submission" date="2014-05" db="EMBL/GenBank/DDBJ databases">
        <title>ATOL: Assembling a taxonomically balanced genome-scale reconstruction of the evolutionary history of the Enterobacteriaceae.</title>
        <authorList>
            <person name="Plunkett G.III."/>
            <person name="Neeno-Eckwall E.C."/>
            <person name="Glasner J.D."/>
            <person name="Perna N.T."/>
        </authorList>
    </citation>
    <scope>NUCLEOTIDE SEQUENCE [LARGE SCALE GENOMIC DNA]</scope>
    <source>
        <strain evidence="2 3">ATCC 33301</strain>
    </source>
</reference>
<dbReference type="Pfam" id="PF11143">
    <property type="entry name" value="DUF2919"/>
    <property type="match status" value="1"/>
</dbReference>
<feature type="transmembrane region" description="Helical" evidence="1">
    <location>
        <begin position="88"/>
        <end position="106"/>
    </location>
</feature>
<dbReference type="EMBL" id="JMPR01000027">
    <property type="protein sequence ID" value="KFD20069.1"/>
    <property type="molecule type" value="Genomic_DNA"/>
</dbReference>
<comment type="caution">
    <text evidence="2">The sequence shown here is derived from an EMBL/GenBank/DDBJ whole genome shotgun (WGS) entry which is preliminary data.</text>
</comment>
<proteinExistence type="predicted"/>
<keyword evidence="1" id="KW-0812">Transmembrane</keyword>
<dbReference type="InterPro" id="IPR021318">
    <property type="entry name" value="DUF2919"/>
</dbReference>
<feature type="transmembrane region" description="Helical" evidence="1">
    <location>
        <begin position="58"/>
        <end position="76"/>
    </location>
</feature>
<protein>
    <submittedName>
        <fullName evidence="2">Inner membrane protein</fullName>
    </submittedName>
</protein>
<feature type="transmembrane region" description="Helical" evidence="1">
    <location>
        <begin position="118"/>
        <end position="135"/>
    </location>
</feature>
<evidence type="ECO:0000256" key="1">
    <source>
        <dbReference type="SAM" id="Phobius"/>
    </source>
</evidence>
<keyword evidence="1" id="KW-0472">Membrane</keyword>
<feature type="transmembrane region" description="Helical" evidence="1">
    <location>
        <begin position="20"/>
        <end position="38"/>
    </location>
</feature>
<gene>
    <name evidence="2" type="primary">yfeZ</name>
    <name evidence="2" type="ORF">GTPT_1518</name>
</gene>
<dbReference type="AlphaFoldDB" id="A0A085JHX3"/>
<dbReference type="OrthoDB" id="6314776at2"/>
<dbReference type="RefSeq" id="WP_029990919.1">
    <property type="nucleotide sequence ID" value="NZ_ATMJ01000036.1"/>
</dbReference>
<evidence type="ECO:0000313" key="3">
    <source>
        <dbReference type="Proteomes" id="UP000028602"/>
    </source>
</evidence>
<evidence type="ECO:0000313" key="2">
    <source>
        <dbReference type="EMBL" id="KFD20069.1"/>
    </source>
</evidence>
<name>A0A085JHX3_9GAMM</name>
<sequence length="151" mass="17393">MIHYSPENYDSKGQLRLPVLFWLVLILQARTWIVLVLAGASRQQGNELLTLFYPDQQGFYPGLAFGLVAAVAFLLSGRRQQFPRFWAAWRWALVAAALFTFGWQLLQFSYTLLQQSPVPLILLIFDLLSAIWLVTDRRLRDCFRAENVSGE</sequence>